<dbReference type="EMBL" id="FNTX01000001">
    <property type="protein sequence ID" value="SED74510.1"/>
    <property type="molecule type" value="Genomic_DNA"/>
</dbReference>
<evidence type="ECO:0000259" key="7">
    <source>
        <dbReference type="Pfam" id="PF00171"/>
    </source>
</evidence>
<sequence length="528" mass="56275">MSATTTSTPMSEVLQLQRTAFHRDGFPDAAVRRDRIDRFAHAVVSHTDALVEAISDDFGHRPDVTTLVSDIATLAADAELARARVGSWMRPQRPWGRVGGLLAGAAGLSAAVHPSPLGVVGVMGIWNFPINLTAIPALSALAAGNRVMIKMSEAVPATAEVFANAVHDAFDVEEVAVVTGDVEVSKEFSSLALDHLFFTGSAKVGSAVMGAAAKNLTPVTLELGGKNPVVVAPASVGKRSALQRAAQRVATARLVNAGQACIAPDEVYVPTESARSFVQEVFTTWGRVVPDLFERDEMPTLINDAAYERITALLEDAAEKGAQVLTAVRSDESGHEALRSARILPPTVVLGVTDEMDLAHEEVFGPVLAVHPYDDLDDLIDELADKPEPLVASWFGPRDADFGKFVAGTRSGGVARNDYALSQSLPGLPFGEWGHPGWGSTTGATGSRPSPTGVRWSVRTCRCRWPICLRRPRVRRCRTPSGRECRPTASCSAGVCVEHGAGVLRTTGDVIGRRLIAYPCQLWLPTSL</sequence>
<name>A0A1H5D721_9MICO</name>
<dbReference type="PROSITE" id="PS00687">
    <property type="entry name" value="ALDEHYDE_DEHYDR_GLU"/>
    <property type="match status" value="1"/>
</dbReference>
<evidence type="ECO:0000256" key="3">
    <source>
        <dbReference type="PIRNR" id="PIRNR036492"/>
    </source>
</evidence>
<dbReference type="Gene3D" id="3.40.309.10">
    <property type="entry name" value="Aldehyde Dehydrogenase, Chain A, domain 2"/>
    <property type="match status" value="1"/>
</dbReference>
<evidence type="ECO:0000256" key="1">
    <source>
        <dbReference type="ARBA" id="ARBA00009986"/>
    </source>
</evidence>
<keyword evidence="9" id="KW-1185">Reference proteome</keyword>
<dbReference type="InterPro" id="IPR016162">
    <property type="entry name" value="Ald_DH_N"/>
</dbReference>
<dbReference type="Pfam" id="PF00171">
    <property type="entry name" value="Aldedh"/>
    <property type="match status" value="1"/>
</dbReference>
<proteinExistence type="inferred from homology"/>
<dbReference type="OrthoDB" id="6882680at2"/>
<dbReference type="STRING" id="648782.SAMN04488554_0583"/>
<keyword evidence="2 3" id="KW-0560">Oxidoreductase</keyword>
<dbReference type="InterPro" id="IPR015590">
    <property type="entry name" value="Aldehyde_DH_dom"/>
</dbReference>
<dbReference type="GO" id="GO:0005737">
    <property type="term" value="C:cytoplasm"/>
    <property type="evidence" value="ECO:0007669"/>
    <property type="project" value="TreeGrafter"/>
</dbReference>
<dbReference type="InterPro" id="IPR016160">
    <property type="entry name" value="Ald_DH_CS_CYS"/>
</dbReference>
<feature type="active site" evidence="4 5">
    <location>
        <position position="222"/>
    </location>
</feature>
<dbReference type="GO" id="GO:0004029">
    <property type="term" value="F:aldehyde dehydrogenase (NAD+) activity"/>
    <property type="evidence" value="ECO:0007669"/>
    <property type="project" value="TreeGrafter"/>
</dbReference>
<dbReference type="AlphaFoldDB" id="A0A1H5D721"/>
<evidence type="ECO:0000313" key="8">
    <source>
        <dbReference type="EMBL" id="SED74510.1"/>
    </source>
</evidence>
<dbReference type="InterPro" id="IPR012394">
    <property type="entry name" value="Aldehyde_DH_NAD(P)"/>
</dbReference>
<dbReference type="RefSeq" id="WP_089771607.1">
    <property type="nucleotide sequence ID" value="NZ_FNTX01000001.1"/>
</dbReference>
<organism evidence="8 9">
    <name type="scientific">Ruania alba</name>
    <dbReference type="NCBI Taxonomy" id="648782"/>
    <lineage>
        <taxon>Bacteria</taxon>
        <taxon>Bacillati</taxon>
        <taxon>Actinomycetota</taxon>
        <taxon>Actinomycetes</taxon>
        <taxon>Micrococcales</taxon>
        <taxon>Ruaniaceae</taxon>
        <taxon>Ruania</taxon>
    </lineage>
</organism>
<gene>
    <name evidence="8" type="ORF">SAMN04488554_0583</name>
</gene>
<dbReference type="PANTHER" id="PTHR43570:SF16">
    <property type="entry name" value="ALDEHYDE DEHYDROGENASE TYPE III, ISOFORM Q"/>
    <property type="match status" value="1"/>
</dbReference>
<reference evidence="9" key="1">
    <citation type="submission" date="2016-10" db="EMBL/GenBank/DDBJ databases">
        <authorList>
            <person name="Varghese N."/>
            <person name="Submissions S."/>
        </authorList>
    </citation>
    <scope>NUCLEOTIDE SEQUENCE [LARGE SCALE GENOMIC DNA]</scope>
    <source>
        <strain evidence="9">DSM 21368</strain>
    </source>
</reference>
<accession>A0A1H5D721</accession>
<evidence type="ECO:0000313" key="9">
    <source>
        <dbReference type="Proteomes" id="UP000199220"/>
    </source>
</evidence>
<dbReference type="Proteomes" id="UP000199220">
    <property type="component" value="Unassembled WGS sequence"/>
</dbReference>
<evidence type="ECO:0000256" key="2">
    <source>
        <dbReference type="ARBA" id="ARBA00023002"/>
    </source>
</evidence>
<dbReference type="SUPFAM" id="SSF53720">
    <property type="entry name" value="ALDH-like"/>
    <property type="match status" value="1"/>
</dbReference>
<evidence type="ECO:0000256" key="6">
    <source>
        <dbReference type="RuleBase" id="RU003345"/>
    </source>
</evidence>
<dbReference type="InterPro" id="IPR029510">
    <property type="entry name" value="Ald_DH_CS_GLU"/>
</dbReference>
<dbReference type="InterPro" id="IPR016161">
    <property type="entry name" value="Ald_DH/histidinol_DH"/>
</dbReference>
<dbReference type="GO" id="GO:0006081">
    <property type="term" value="P:aldehyde metabolic process"/>
    <property type="evidence" value="ECO:0007669"/>
    <property type="project" value="InterPro"/>
</dbReference>
<comment type="similarity">
    <text evidence="1 3 6">Belongs to the aldehyde dehydrogenase family.</text>
</comment>
<dbReference type="PIRSF" id="PIRSF036492">
    <property type="entry name" value="ALDH"/>
    <property type="match status" value="1"/>
</dbReference>
<protein>
    <recommendedName>
        <fullName evidence="3">Aldehyde dehydrogenase</fullName>
    </recommendedName>
</protein>
<feature type="active site" evidence="4">
    <location>
        <position position="261"/>
    </location>
</feature>
<evidence type="ECO:0000256" key="5">
    <source>
        <dbReference type="PROSITE-ProRule" id="PRU10007"/>
    </source>
</evidence>
<dbReference type="Gene3D" id="3.40.605.10">
    <property type="entry name" value="Aldehyde Dehydrogenase, Chain A, domain 1"/>
    <property type="match status" value="1"/>
</dbReference>
<feature type="domain" description="Aldehyde dehydrogenase" evidence="7">
    <location>
        <begin position="29"/>
        <end position="445"/>
    </location>
</feature>
<dbReference type="PANTHER" id="PTHR43570">
    <property type="entry name" value="ALDEHYDE DEHYDROGENASE"/>
    <property type="match status" value="1"/>
</dbReference>
<dbReference type="InterPro" id="IPR016163">
    <property type="entry name" value="Ald_DH_C"/>
</dbReference>
<dbReference type="PROSITE" id="PS00070">
    <property type="entry name" value="ALDEHYDE_DEHYDR_CYS"/>
    <property type="match status" value="1"/>
</dbReference>
<evidence type="ECO:0000256" key="4">
    <source>
        <dbReference type="PIRSR" id="PIRSR036492-1"/>
    </source>
</evidence>